<name>A0AAP2MRF6_9BURK</name>
<evidence type="ECO:0000256" key="1">
    <source>
        <dbReference type="SAM" id="Phobius"/>
    </source>
</evidence>
<keyword evidence="1" id="KW-0472">Membrane</keyword>
<dbReference type="AlphaFoldDB" id="A0AAP2MRF6"/>
<proteinExistence type="predicted"/>
<feature type="transmembrane region" description="Helical" evidence="1">
    <location>
        <begin position="71"/>
        <end position="90"/>
    </location>
</feature>
<sequence>MLLRWLIHTLCMTPAELRLVLEGVRAYRQYSQQSPQERDPQWRFDRRITRNVRLSLLTGLLIVHIDSPHVFAAGLIALPLAVLIALLRLVGTLR</sequence>
<evidence type="ECO:0000313" key="2">
    <source>
        <dbReference type="EMBL" id="MBU9360226.1"/>
    </source>
</evidence>
<reference evidence="2" key="1">
    <citation type="submission" date="2021-06" db="EMBL/GenBank/DDBJ databases">
        <title>A collection of bacterial strains from the Burkholderia cepacia Research Laboratory and Repository.</title>
        <authorList>
            <person name="Lipuma J."/>
            <person name="Spilker T."/>
        </authorList>
    </citation>
    <scope>NUCLEOTIDE SEQUENCE</scope>
    <source>
        <strain evidence="2">AU37435</strain>
    </source>
</reference>
<dbReference type="EMBL" id="JAHPMX010000025">
    <property type="protein sequence ID" value="MBU9360226.1"/>
    <property type="molecule type" value="Genomic_DNA"/>
</dbReference>
<keyword evidence="1" id="KW-0812">Transmembrane</keyword>
<dbReference type="Proteomes" id="UP001196915">
    <property type="component" value="Unassembled WGS sequence"/>
</dbReference>
<accession>A0AAP2MRF6</accession>
<protein>
    <submittedName>
        <fullName evidence="2">Uncharacterized protein</fullName>
    </submittedName>
</protein>
<keyword evidence="1" id="KW-1133">Transmembrane helix</keyword>
<organism evidence="2 3">
    <name type="scientific">Burkholderia multivorans</name>
    <dbReference type="NCBI Taxonomy" id="87883"/>
    <lineage>
        <taxon>Bacteria</taxon>
        <taxon>Pseudomonadati</taxon>
        <taxon>Pseudomonadota</taxon>
        <taxon>Betaproteobacteria</taxon>
        <taxon>Burkholderiales</taxon>
        <taxon>Burkholderiaceae</taxon>
        <taxon>Burkholderia</taxon>
        <taxon>Burkholderia cepacia complex</taxon>
    </lineage>
</organism>
<dbReference type="RefSeq" id="WP_034194649.1">
    <property type="nucleotide sequence ID" value="NZ_JAHPMX010000025.1"/>
</dbReference>
<comment type="caution">
    <text evidence="2">The sequence shown here is derived from an EMBL/GenBank/DDBJ whole genome shotgun (WGS) entry which is preliminary data.</text>
</comment>
<gene>
    <name evidence="2" type="ORF">KTE52_28225</name>
</gene>
<evidence type="ECO:0000313" key="3">
    <source>
        <dbReference type="Proteomes" id="UP001196915"/>
    </source>
</evidence>